<dbReference type="GO" id="GO:0015562">
    <property type="term" value="F:efflux transmembrane transporter activity"/>
    <property type="evidence" value="ECO:0007669"/>
    <property type="project" value="InterPro"/>
</dbReference>
<dbReference type="Proteomes" id="UP000005090">
    <property type="component" value="Chromosome"/>
</dbReference>
<evidence type="ECO:0000256" key="2">
    <source>
        <dbReference type="RuleBase" id="RU362097"/>
    </source>
</evidence>
<organism evidence="4 5">
    <name type="scientific">Methylomicrobium album BG8</name>
    <dbReference type="NCBI Taxonomy" id="686340"/>
    <lineage>
        <taxon>Bacteria</taxon>
        <taxon>Pseudomonadati</taxon>
        <taxon>Pseudomonadota</taxon>
        <taxon>Gammaproteobacteria</taxon>
        <taxon>Methylococcales</taxon>
        <taxon>Methylococcaceae</taxon>
        <taxon>Methylomicrobium</taxon>
    </lineage>
</organism>
<dbReference type="HOGENOM" id="CLU_012817_13_3_6"/>
<comment type="subcellular location">
    <subcellularLocation>
        <location evidence="2">Cell outer membrane</location>
        <topology evidence="2">Lipid-anchor</topology>
    </subcellularLocation>
</comment>
<reference evidence="4 5" key="1">
    <citation type="journal article" date="2013" name="Genome Announc.">
        <title>Genome Sequence of the Obligate Gammaproteobacterial Methanotroph Methylomicrobium album Strain BG8.</title>
        <authorList>
            <person name="Kits K.D."/>
            <person name="Kalyuzhnaya M.G."/>
            <person name="Klotz M.G."/>
            <person name="Jetten M.S."/>
            <person name="Op den Camp H.J."/>
            <person name="Vuilleumier S."/>
            <person name="Bringel F."/>
            <person name="Dispirito A.A."/>
            <person name="Murrell J.C."/>
            <person name="Bruce D."/>
            <person name="Cheng J.F."/>
            <person name="Copeland A."/>
            <person name="Goodwin L."/>
            <person name="Hauser L."/>
            <person name="Lajus A."/>
            <person name="Land M.L."/>
            <person name="Lapidus A."/>
            <person name="Lucas S."/>
            <person name="Medigue C."/>
            <person name="Pitluck S."/>
            <person name="Woyke T."/>
            <person name="Zeytun A."/>
            <person name="Stein L.Y."/>
        </authorList>
    </citation>
    <scope>NUCLEOTIDE SEQUENCE [LARGE SCALE GENOMIC DNA]</scope>
    <source>
        <strain evidence="4 5">BG8</strain>
    </source>
</reference>
<dbReference type="Pfam" id="PF02321">
    <property type="entry name" value="OEP"/>
    <property type="match status" value="2"/>
</dbReference>
<keyword evidence="5" id="KW-1185">Reference proteome</keyword>
<dbReference type="SUPFAM" id="SSF56954">
    <property type="entry name" value="Outer membrane efflux proteins (OEP)"/>
    <property type="match status" value="1"/>
</dbReference>
<gene>
    <name evidence="4" type="ORF">Metal_2197</name>
</gene>
<dbReference type="Gene3D" id="1.20.1600.10">
    <property type="entry name" value="Outer membrane efflux proteins (OEP)"/>
    <property type="match status" value="1"/>
</dbReference>
<feature type="signal peptide" evidence="2">
    <location>
        <begin position="1"/>
        <end position="29"/>
    </location>
</feature>
<dbReference type="InterPro" id="IPR010131">
    <property type="entry name" value="MdtP/NodT-like"/>
</dbReference>
<keyword evidence="2 4" id="KW-0449">Lipoprotein</keyword>
<dbReference type="PANTHER" id="PTHR30203:SF30">
    <property type="entry name" value="OUTER MEMBRANE PROTEIN-RELATED"/>
    <property type="match status" value="1"/>
</dbReference>
<protein>
    <submittedName>
        <fullName evidence="4">Efflux transporter, outer membrane factor lipoprotein, NodT family</fullName>
    </submittedName>
</protein>
<keyword evidence="2" id="KW-1134">Transmembrane beta strand</keyword>
<name>H8GG23_METAL</name>
<dbReference type="eggNOG" id="COG1538">
    <property type="taxonomic scope" value="Bacteria"/>
</dbReference>
<keyword evidence="2" id="KW-0564">Palmitate</keyword>
<dbReference type="PROSITE" id="PS51257">
    <property type="entry name" value="PROKAR_LIPOPROTEIN"/>
    <property type="match status" value="1"/>
</dbReference>
<keyword evidence="2" id="KW-0732">Signal</keyword>
<feature type="chain" id="PRO_5001439679" evidence="2">
    <location>
        <begin position="30"/>
        <end position="483"/>
    </location>
</feature>
<dbReference type="Gene3D" id="2.20.200.10">
    <property type="entry name" value="Outer membrane efflux proteins (OEP)"/>
    <property type="match status" value="1"/>
</dbReference>
<dbReference type="EMBL" id="CM001475">
    <property type="protein sequence ID" value="EIC29947.1"/>
    <property type="molecule type" value="Genomic_DNA"/>
</dbReference>
<dbReference type="AlphaFoldDB" id="H8GG23"/>
<evidence type="ECO:0000256" key="3">
    <source>
        <dbReference type="SAM" id="Coils"/>
    </source>
</evidence>
<dbReference type="NCBIfam" id="TIGR01845">
    <property type="entry name" value="outer_NodT"/>
    <property type="match status" value="1"/>
</dbReference>
<dbReference type="InterPro" id="IPR003423">
    <property type="entry name" value="OMP_efflux"/>
</dbReference>
<dbReference type="STRING" id="686340.Metal_2197"/>
<dbReference type="GO" id="GO:0009279">
    <property type="term" value="C:cell outer membrane"/>
    <property type="evidence" value="ECO:0007669"/>
    <property type="project" value="UniProtKB-SubCell"/>
</dbReference>
<evidence type="ECO:0000256" key="1">
    <source>
        <dbReference type="ARBA" id="ARBA00007613"/>
    </source>
</evidence>
<sequence>MMLKSNTLQFLLLGAVGLMLQACGIPAMTAKKTDTALPDHFKNTPGVSAQKNTATANWADFFEDSDLIALIKTAIANNKEMNIMLQRISVAENEIQKRKGAYLPFVSIGAGAGADKVGQFTRSGAVEENLEIRPGESFPTLLGDYQFGLFSTWEIDVWKKLRNEKQVAVLDYMASIEGRHFLVTNLVAEVAHSYYELLALDNQLENLEQYIAILQNGLEMVKQLQIYARTNALAVKRYAAEVTKNESRKYEIKQQISVIENRINFLLGRTSGPIKRHSAGFMDIKPKMLQVGIPSQLLQNRPDIKQAELELAAADLSIKVARANFYPTFGIKAGIGFQAFALKYLINTPESLAATIAGEMVAPLVNKNAIIAEYKNANAKQVQAAYEYEQSIIKAYMEVANQISNIDNLDKNYRFKSNQVDSLVQSIDVANQLFLSARADYLEVLLTQRDALDAKKELIETKQKQMSAVVDLYKALGGGWQNV</sequence>
<feature type="coiled-coil region" evidence="3">
    <location>
        <begin position="197"/>
        <end position="224"/>
    </location>
</feature>
<keyword evidence="2" id="KW-0812">Transmembrane</keyword>
<comment type="similarity">
    <text evidence="1 2">Belongs to the outer membrane factor (OMF) (TC 1.B.17) family.</text>
</comment>
<keyword evidence="2" id="KW-0472">Membrane</keyword>
<proteinExistence type="inferred from homology"/>
<evidence type="ECO:0000313" key="5">
    <source>
        <dbReference type="Proteomes" id="UP000005090"/>
    </source>
</evidence>
<keyword evidence="3" id="KW-0175">Coiled coil</keyword>
<accession>H8GG23</accession>
<dbReference type="PANTHER" id="PTHR30203">
    <property type="entry name" value="OUTER MEMBRANE CATION EFFLUX PROTEIN"/>
    <property type="match status" value="1"/>
</dbReference>
<evidence type="ECO:0000313" key="4">
    <source>
        <dbReference type="EMBL" id="EIC29947.1"/>
    </source>
</evidence>